<dbReference type="EMBL" id="JBHRSL010000027">
    <property type="protein sequence ID" value="MFC3053391.1"/>
    <property type="molecule type" value="Genomic_DNA"/>
</dbReference>
<dbReference type="SUPFAM" id="SSF56784">
    <property type="entry name" value="HAD-like"/>
    <property type="match status" value="1"/>
</dbReference>
<evidence type="ECO:0000256" key="11">
    <source>
        <dbReference type="ARBA" id="ARBA00031693"/>
    </source>
</evidence>
<keyword evidence="10" id="KW-0718">Serine biosynthesis</keyword>
<dbReference type="RefSeq" id="WP_194215653.1">
    <property type="nucleotide sequence ID" value="NZ_CP061205.1"/>
</dbReference>
<evidence type="ECO:0000256" key="9">
    <source>
        <dbReference type="ARBA" id="ARBA00022842"/>
    </source>
</evidence>
<comment type="catalytic activity">
    <reaction evidence="13">
        <text>O-phospho-D-serine + H2O = D-serine + phosphate</text>
        <dbReference type="Rhea" id="RHEA:24873"/>
        <dbReference type="ChEBI" id="CHEBI:15377"/>
        <dbReference type="ChEBI" id="CHEBI:35247"/>
        <dbReference type="ChEBI" id="CHEBI:43474"/>
        <dbReference type="ChEBI" id="CHEBI:58680"/>
        <dbReference type="EC" id="3.1.3.3"/>
    </reaction>
</comment>
<dbReference type="GO" id="GO:0016787">
    <property type="term" value="F:hydrolase activity"/>
    <property type="evidence" value="ECO:0007669"/>
    <property type="project" value="UniProtKB-KW"/>
</dbReference>
<name>A0ABV7D8D7_9PROT</name>
<dbReference type="Pfam" id="PF12710">
    <property type="entry name" value="HAD"/>
    <property type="match status" value="1"/>
</dbReference>
<dbReference type="InterPro" id="IPR023214">
    <property type="entry name" value="HAD_sf"/>
</dbReference>
<comment type="catalytic activity">
    <reaction evidence="12">
        <text>O-phospho-L-serine + H2O = L-serine + phosphate</text>
        <dbReference type="Rhea" id="RHEA:21208"/>
        <dbReference type="ChEBI" id="CHEBI:15377"/>
        <dbReference type="ChEBI" id="CHEBI:33384"/>
        <dbReference type="ChEBI" id="CHEBI:43474"/>
        <dbReference type="ChEBI" id="CHEBI:57524"/>
        <dbReference type="EC" id="3.1.3.3"/>
    </reaction>
</comment>
<comment type="pathway">
    <text evidence="2">Amino-acid biosynthesis; L-serine biosynthesis; L-serine from 3-phospho-D-glycerate: step 3/3.</text>
</comment>
<evidence type="ECO:0000256" key="3">
    <source>
        <dbReference type="ARBA" id="ARBA00009184"/>
    </source>
</evidence>
<dbReference type="SFLD" id="SFLDG01137">
    <property type="entry name" value="C1.6.1:_Phosphoserine_Phosphat"/>
    <property type="match status" value="1"/>
</dbReference>
<dbReference type="Gene3D" id="3.40.50.1000">
    <property type="entry name" value="HAD superfamily/HAD-like"/>
    <property type="match status" value="1"/>
</dbReference>
<proteinExistence type="inferred from homology"/>
<comment type="caution">
    <text evidence="14">The sequence shown here is derived from an EMBL/GenBank/DDBJ whole genome shotgun (WGS) entry which is preliminary data.</text>
</comment>
<keyword evidence="15" id="KW-1185">Reference proteome</keyword>
<evidence type="ECO:0000256" key="6">
    <source>
        <dbReference type="ARBA" id="ARBA00022605"/>
    </source>
</evidence>
<dbReference type="InterPro" id="IPR036412">
    <property type="entry name" value="HAD-like_sf"/>
</dbReference>
<comment type="cofactor">
    <cofactor evidence="1">
        <name>Mg(2+)</name>
        <dbReference type="ChEBI" id="CHEBI:18420"/>
    </cofactor>
</comment>
<dbReference type="CDD" id="cd07500">
    <property type="entry name" value="HAD_PSP"/>
    <property type="match status" value="1"/>
</dbReference>
<dbReference type="Proteomes" id="UP001595444">
    <property type="component" value="Unassembled WGS sequence"/>
</dbReference>
<evidence type="ECO:0000256" key="5">
    <source>
        <dbReference type="ARBA" id="ARBA00015196"/>
    </source>
</evidence>
<dbReference type="InterPro" id="IPR004469">
    <property type="entry name" value="PSP"/>
</dbReference>
<reference evidence="15" key="1">
    <citation type="journal article" date="2019" name="Int. J. Syst. Evol. Microbiol.">
        <title>The Global Catalogue of Microorganisms (GCM) 10K type strain sequencing project: providing services to taxonomists for standard genome sequencing and annotation.</title>
        <authorList>
            <consortium name="The Broad Institute Genomics Platform"/>
            <consortium name="The Broad Institute Genome Sequencing Center for Infectious Disease"/>
            <person name="Wu L."/>
            <person name="Ma J."/>
        </authorList>
    </citation>
    <scope>NUCLEOTIDE SEQUENCE [LARGE SCALE GENOMIC DNA]</scope>
    <source>
        <strain evidence="15">KCTC 62164</strain>
    </source>
</reference>
<evidence type="ECO:0000313" key="14">
    <source>
        <dbReference type="EMBL" id="MFC3053391.1"/>
    </source>
</evidence>
<comment type="similarity">
    <text evidence="3">Belongs to the HAD-like hydrolase superfamily. SerB family.</text>
</comment>
<dbReference type="SFLD" id="SFLDF00029">
    <property type="entry name" value="phosphoserine_phosphatase"/>
    <property type="match status" value="1"/>
</dbReference>
<evidence type="ECO:0000256" key="13">
    <source>
        <dbReference type="ARBA" id="ARBA00048523"/>
    </source>
</evidence>
<dbReference type="SFLD" id="SFLDG01136">
    <property type="entry name" value="C1.6:_Phosphoserine_Phosphatas"/>
    <property type="match status" value="1"/>
</dbReference>
<evidence type="ECO:0000256" key="8">
    <source>
        <dbReference type="ARBA" id="ARBA00022801"/>
    </source>
</evidence>
<evidence type="ECO:0000256" key="10">
    <source>
        <dbReference type="ARBA" id="ARBA00023299"/>
    </source>
</evidence>
<gene>
    <name evidence="14" type="primary">serB</name>
    <name evidence="14" type="ORF">ACFOKA_15945</name>
</gene>
<dbReference type="NCBIfam" id="TIGR00338">
    <property type="entry name" value="serB"/>
    <property type="match status" value="1"/>
</dbReference>
<dbReference type="InterPro" id="IPR050582">
    <property type="entry name" value="HAD-like_SerB"/>
</dbReference>
<evidence type="ECO:0000256" key="2">
    <source>
        <dbReference type="ARBA" id="ARBA00005135"/>
    </source>
</evidence>
<evidence type="ECO:0000256" key="7">
    <source>
        <dbReference type="ARBA" id="ARBA00022723"/>
    </source>
</evidence>
<evidence type="ECO:0000256" key="4">
    <source>
        <dbReference type="ARBA" id="ARBA00012640"/>
    </source>
</evidence>
<evidence type="ECO:0000313" key="15">
    <source>
        <dbReference type="Proteomes" id="UP001595444"/>
    </source>
</evidence>
<keyword evidence="9" id="KW-0460">Magnesium</keyword>
<evidence type="ECO:0000256" key="1">
    <source>
        <dbReference type="ARBA" id="ARBA00001946"/>
    </source>
</evidence>
<evidence type="ECO:0000256" key="12">
    <source>
        <dbReference type="ARBA" id="ARBA00048138"/>
    </source>
</evidence>
<keyword evidence="7" id="KW-0479">Metal-binding</keyword>
<sequence length="297" mass="31922">MDIALTLVAPSDQNGSLKEAETLVLQKLGSRDAKPTILSEGIAIDYIAEFSSLEEAKHQLIETLNGISGLDWCLQPALNRKKKLLLADMDSTMITVECIDELADFMGLKEKVAAITEAAMRGELNFEAALIERVALLEGLTEAQLAECYAGRINLMDGAKALVRTMRKNGAYTALVSGGFTYFTGKVAEAIGFHMNRANILEMDNGKLTGTVAMPICGANTKLETLKALAAEHKLGKHEIMAVGDGANDIPMIEAAGLGVAYHAKPKTQAAATCSVKYGDLRTLLYYQGYTDAEITE</sequence>
<dbReference type="SFLD" id="SFLDS00003">
    <property type="entry name" value="Haloacid_Dehalogenase"/>
    <property type="match status" value="1"/>
</dbReference>
<dbReference type="EC" id="3.1.3.3" evidence="4"/>
<dbReference type="PANTHER" id="PTHR43344">
    <property type="entry name" value="PHOSPHOSERINE PHOSPHATASE"/>
    <property type="match status" value="1"/>
</dbReference>
<protein>
    <recommendedName>
        <fullName evidence="5">Phosphoserine phosphatase</fullName>
        <ecNumber evidence="4">3.1.3.3</ecNumber>
    </recommendedName>
    <alternativeName>
        <fullName evidence="11">O-phosphoserine phosphohydrolase</fullName>
    </alternativeName>
</protein>
<dbReference type="NCBIfam" id="TIGR01488">
    <property type="entry name" value="HAD-SF-IB"/>
    <property type="match status" value="1"/>
</dbReference>
<keyword evidence="8 14" id="KW-0378">Hydrolase</keyword>
<dbReference type="PANTHER" id="PTHR43344:SF2">
    <property type="entry name" value="PHOSPHOSERINE PHOSPHATASE"/>
    <property type="match status" value="1"/>
</dbReference>
<keyword evidence="6" id="KW-0028">Amino-acid biosynthesis</keyword>
<organism evidence="14 15">
    <name type="scientific">Kordiimonas pumila</name>
    <dbReference type="NCBI Taxonomy" id="2161677"/>
    <lineage>
        <taxon>Bacteria</taxon>
        <taxon>Pseudomonadati</taxon>
        <taxon>Pseudomonadota</taxon>
        <taxon>Alphaproteobacteria</taxon>
        <taxon>Kordiimonadales</taxon>
        <taxon>Kordiimonadaceae</taxon>
        <taxon>Kordiimonas</taxon>
    </lineage>
</organism>
<accession>A0ABV7D8D7</accession>